<evidence type="ECO:0000256" key="3">
    <source>
        <dbReference type="ARBA" id="ARBA00022989"/>
    </source>
</evidence>
<evidence type="ECO:0000256" key="4">
    <source>
        <dbReference type="ARBA" id="ARBA00023136"/>
    </source>
</evidence>
<dbReference type="NCBIfam" id="TIGR01352">
    <property type="entry name" value="tonB_Cterm"/>
    <property type="match status" value="1"/>
</dbReference>
<keyword evidence="9" id="KW-1185">Reference proteome</keyword>
<feature type="compositionally biased region" description="Polar residues" evidence="5">
    <location>
        <begin position="67"/>
        <end position="77"/>
    </location>
</feature>
<feature type="compositionally biased region" description="Pro residues" evidence="5">
    <location>
        <begin position="55"/>
        <end position="65"/>
    </location>
</feature>
<keyword evidence="3 6" id="KW-1133">Transmembrane helix</keyword>
<dbReference type="InterPro" id="IPR006260">
    <property type="entry name" value="TonB/TolA_C"/>
</dbReference>
<dbReference type="RefSeq" id="WP_214535618.1">
    <property type="nucleotide sequence ID" value="NZ_JAHFVK010000001.1"/>
</dbReference>
<proteinExistence type="predicted"/>
<evidence type="ECO:0000256" key="1">
    <source>
        <dbReference type="ARBA" id="ARBA00004167"/>
    </source>
</evidence>
<dbReference type="Proteomes" id="UP000811255">
    <property type="component" value="Unassembled WGS sequence"/>
</dbReference>
<dbReference type="Pfam" id="PF03544">
    <property type="entry name" value="TonB_C"/>
    <property type="match status" value="1"/>
</dbReference>
<feature type="domain" description="TonB C-terminal" evidence="7">
    <location>
        <begin position="131"/>
        <end position="224"/>
    </location>
</feature>
<dbReference type="InterPro" id="IPR037682">
    <property type="entry name" value="TonB_C"/>
</dbReference>
<protein>
    <submittedName>
        <fullName evidence="8">TonB family protein</fullName>
    </submittedName>
</protein>
<evidence type="ECO:0000259" key="7">
    <source>
        <dbReference type="PROSITE" id="PS52015"/>
    </source>
</evidence>
<comment type="subcellular location">
    <subcellularLocation>
        <location evidence="1">Membrane</location>
        <topology evidence="1">Single-pass membrane protein</topology>
    </subcellularLocation>
</comment>
<evidence type="ECO:0000256" key="5">
    <source>
        <dbReference type="SAM" id="MobiDB-lite"/>
    </source>
</evidence>
<comment type="caution">
    <text evidence="8">The sequence shown here is derived from an EMBL/GenBank/DDBJ whole genome shotgun (WGS) entry which is preliminary data.</text>
</comment>
<evidence type="ECO:0000256" key="6">
    <source>
        <dbReference type="SAM" id="Phobius"/>
    </source>
</evidence>
<organism evidence="8 9">
    <name type="scientific">Croceibacterium selenioxidans</name>
    <dbReference type="NCBI Taxonomy" id="2838833"/>
    <lineage>
        <taxon>Bacteria</taxon>
        <taxon>Pseudomonadati</taxon>
        <taxon>Pseudomonadota</taxon>
        <taxon>Alphaproteobacteria</taxon>
        <taxon>Sphingomonadales</taxon>
        <taxon>Erythrobacteraceae</taxon>
        <taxon>Croceibacterium</taxon>
    </lineage>
</organism>
<evidence type="ECO:0000256" key="2">
    <source>
        <dbReference type="ARBA" id="ARBA00022692"/>
    </source>
</evidence>
<dbReference type="Gene3D" id="3.30.1150.10">
    <property type="match status" value="1"/>
</dbReference>
<evidence type="ECO:0000313" key="9">
    <source>
        <dbReference type="Proteomes" id="UP000811255"/>
    </source>
</evidence>
<keyword evidence="4 6" id="KW-0472">Membrane</keyword>
<dbReference type="PROSITE" id="PS52015">
    <property type="entry name" value="TONB_CTD"/>
    <property type="match status" value="1"/>
</dbReference>
<evidence type="ECO:0000313" key="8">
    <source>
        <dbReference type="EMBL" id="MBT2134287.1"/>
    </source>
</evidence>
<feature type="region of interest" description="Disordered" evidence="5">
    <location>
        <begin position="51"/>
        <end position="138"/>
    </location>
</feature>
<accession>A0ABS5W4N9</accession>
<feature type="compositionally biased region" description="Pro residues" evidence="5">
    <location>
        <begin position="115"/>
        <end position="125"/>
    </location>
</feature>
<name>A0ABS5W4N9_9SPHN</name>
<gene>
    <name evidence="8" type="ORF">KK137_08085</name>
</gene>
<reference evidence="8 9" key="1">
    <citation type="submission" date="2021-05" db="EMBL/GenBank/DDBJ databases">
        <title>Croceibacterium sp. LX-88 genome sequence.</title>
        <authorList>
            <person name="Luo X."/>
        </authorList>
    </citation>
    <scope>NUCLEOTIDE SEQUENCE [LARGE SCALE GENOMIC DNA]</scope>
    <source>
        <strain evidence="8 9">LX-88</strain>
    </source>
</reference>
<dbReference type="SUPFAM" id="SSF74653">
    <property type="entry name" value="TolA/TonB C-terminal domain"/>
    <property type="match status" value="1"/>
</dbReference>
<keyword evidence="2 6" id="KW-0812">Transmembrane</keyword>
<dbReference type="EMBL" id="JAHFVK010000001">
    <property type="protein sequence ID" value="MBT2134287.1"/>
    <property type="molecule type" value="Genomic_DNA"/>
</dbReference>
<feature type="transmembrane region" description="Helical" evidence="6">
    <location>
        <begin position="16"/>
        <end position="41"/>
    </location>
</feature>
<sequence>MAYLDQSNDPRRRVTAIAGVAIIHAALGLGVVTGLTVAGFAPPVDVWRPIVLTPDPTPTPTPPKPQASDQPTSSTVVAPQRPIDLPIPKDDGVATFDKPIDPPDGTGLKVTPTSTPMPSPTPSPFLQPRLARPSNDRNGWVTNNDYPAALLYREVEGTVGYKLIIGTNGKVSACDVTLSSGNRQLDDATCRLIARRARFEPATDGAGAKIMGSFSGTVLWQIPD</sequence>